<gene>
    <name evidence="2" type="ORF">NDU88_006374</name>
</gene>
<dbReference type="EMBL" id="JANPWB010000008">
    <property type="protein sequence ID" value="KAJ1165957.1"/>
    <property type="molecule type" value="Genomic_DNA"/>
</dbReference>
<keyword evidence="1" id="KW-0812">Transmembrane</keyword>
<evidence type="ECO:0000256" key="1">
    <source>
        <dbReference type="SAM" id="Phobius"/>
    </source>
</evidence>
<keyword evidence="1" id="KW-0472">Membrane</keyword>
<dbReference type="Proteomes" id="UP001066276">
    <property type="component" value="Chromosome 4_2"/>
</dbReference>
<feature type="transmembrane region" description="Helical" evidence="1">
    <location>
        <begin position="15"/>
        <end position="37"/>
    </location>
</feature>
<name>A0AAV7SPF3_PLEWA</name>
<reference evidence="2" key="1">
    <citation type="journal article" date="2022" name="bioRxiv">
        <title>Sequencing and chromosome-scale assembly of the giantPleurodeles waltlgenome.</title>
        <authorList>
            <person name="Brown T."/>
            <person name="Elewa A."/>
            <person name="Iarovenko S."/>
            <person name="Subramanian E."/>
            <person name="Araus A.J."/>
            <person name="Petzold A."/>
            <person name="Susuki M."/>
            <person name="Suzuki K.-i.T."/>
            <person name="Hayashi T."/>
            <person name="Toyoda A."/>
            <person name="Oliveira C."/>
            <person name="Osipova E."/>
            <person name="Leigh N.D."/>
            <person name="Simon A."/>
            <person name="Yun M.H."/>
        </authorList>
    </citation>
    <scope>NUCLEOTIDE SEQUENCE</scope>
    <source>
        <strain evidence="2">20211129_DDA</strain>
        <tissue evidence="2">Liver</tissue>
    </source>
</reference>
<comment type="caution">
    <text evidence="2">The sequence shown here is derived from an EMBL/GenBank/DDBJ whole genome shotgun (WGS) entry which is preliminary data.</text>
</comment>
<keyword evidence="1" id="KW-1133">Transmembrane helix</keyword>
<organism evidence="2 3">
    <name type="scientific">Pleurodeles waltl</name>
    <name type="common">Iberian ribbed newt</name>
    <dbReference type="NCBI Taxonomy" id="8319"/>
    <lineage>
        <taxon>Eukaryota</taxon>
        <taxon>Metazoa</taxon>
        <taxon>Chordata</taxon>
        <taxon>Craniata</taxon>
        <taxon>Vertebrata</taxon>
        <taxon>Euteleostomi</taxon>
        <taxon>Amphibia</taxon>
        <taxon>Batrachia</taxon>
        <taxon>Caudata</taxon>
        <taxon>Salamandroidea</taxon>
        <taxon>Salamandridae</taxon>
        <taxon>Pleurodelinae</taxon>
        <taxon>Pleurodeles</taxon>
    </lineage>
</organism>
<evidence type="ECO:0000313" key="2">
    <source>
        <dbReference type="EMBL" id="KAJ1165957.1"/>
    </source>
</evidence>
<dbReference type="AlphaFoldDB" id="A0AAV7SPF3"/>
<keyword evidence="3" id="KW-1185">Reference proteome</keyword>
<sequence>MVCSFKDGFADGARLVLDHGCAAALGGTLLLLLLRLGSPAAGARLLRGWGLRWPLLLLLLDSGRRVLVRLGQRRRELLVVLKLRRRELLNLRRRELLVVLKLHRGELLVVLKLHRGELLVVLKLLVVLQLHQELLLVVLQLALDLLLVLELLLQLLLLGGRRWWQQRRVPLVAQAAVLVAQVVQPPLQLVDALPLRVDQALLVLHDGRQLLQVEHGPHRVLQQALHPRPEFSLSGLGMRGAGDGAG</sequence>
<protein>
    <recommendedName>
        <fullName evidence="4">Secreted protein</fullName>
    </recommendedName>
</protein>
<evidence type="ECO:0008006" key="4">
    <source>
        <dbReference type="Google" id="ProtNLM"/>
    </source>
</evidence>
<proteinExistence type="predicted"/>
<accession>A0AAV7SPF3</accession>
<evidence type="ECO:0000313" key="3">
    <source>
        <dbReference type="Proteomes" id="UP001066276"/>
    </source>
</evidence>